<feature type="transmembrane region" description="Helical" evidence="1">
    <location>
        <begin position="113"/>
        <end position="140"/>
    </location>
</feature>
<dbReference type="OrthoDB" id="1442756at2"/>
<proteinExistence type="predicted"/>
<organism evidence="2 3">
    <name type="scientific">Natronoflexus pectinivorans</name>
    <dbReference type="NCBI Taxonomy" id="682526"/>
    <lineage>
        <taxon>Bacteria</taxon>
        <taxon>Pseudomonadati</taxon>
        <taxon>Bacteroidota</taxon>
        <taxon>Bacteroidia</taxon>
        <taxon>Marinilabiliales</taxon>
        <taxon>Marinilabiliaceae</taxon>
        <taxon>Natronoflexus</taxon>
    </lineage>
</organism>
<sequence length="186" mass="21776">MSFILKAKAWHIFVAIFIFPFFVLISGFVLPSYYVSTSYHFFSIPGSIVVSQLFFYLWLWAVGSKLHKRHNLNDFFNNRLFKSLIIIPVLVIIIILGYWIWGASILSMGKFSMANVLFAALWVIMPIQFTLIISKFYCFFFAAKVIKCSELNKNVKFDEFITEFILIIVFPVGIWYLQPRINKLLN</sequence>
<dbReference type="EMBL" id="SLWK01000009">
    <property type="protein sequence ID" value="TCO07231.1"/>
    <property type="molecule type" value="Genomic_DNA"/>
</dbReference>
<keyword evidence="1" id="KW-0812">Transmembrane</keyword>
<dbReference type="AlphaFoldDB" id="A0A4R2GGL2"/>
<dbReference type="RefSeq" id="WP_132434251.1">
    <property type="nucleotide sequence ID" value="NZ_SLWK01000009.1"/>
</dbReference>
<feature type="transmembrane region" description="Helical" evidence="1">
    <location>
        <begin position="80"/>
        <end position="101"/>
    </location>
</feature>
<protein>
    <submittedName>
        <fullName evidence="2">Uncharacterized protein</fullName>
    </submittedName>
</protein>
<feature type="transmembrane region" description="Helical" evidence="1">
    <location>
        <begin position="12"/>
        <end position="33"/>
    </location>
</feature>
<evidence type="ECO:0000313" key="3">
    <source>
        <dbReference type="Proteomes" id="UP000295221"/>
    </source>
</evidence>
<reference evidence="2 3" key="1">
    <citation type="submission" date="2019-03" db="EMBL/GenBank/DDBJ databases">
        <title>Genomic Encyclopedia of Type Strains, Phase IV (KMG-IV): sequencing the most valuable type-strain genomes for metagenomic binning, comparative biology and taxonomic classification.</title>
        <authorList>
            <person name="Goeker M."/>
        </authorList>
    </citation>
    <scope>NUCLEOTIDE SEQUENCE [LARGE SCALE GENOMIC DNA]</scope>
    <source>
        <strain evidence="2 3">DSM 24179</strain>
    </source>
</reference>
<keyword evidence="3" id="KW-1185">Reference proteome</keyword>
<gene>
    <name evidence="2" type="ORF">EV194_10949</name>
</gene>
<keyword evidence="1" id="KW-1133">Transmembrane helix</keyword>
<evidence type="ECO:0000256" key="1">
    <source>
        <dbReference type="SAM" id="Phobius"/>
    </source>
</evidence>
<dbReference type="Proteomes" id="UP000295221">
    <property type="component" value="Unassembled WGS sequence"/>
</dbReference>
<accession>A0A4R2GGL2</accession>
<keyword evidence="1" id="KW-0472">Membrane</keyword>
<name>A0A4R2GGL2_9BACT</name>
<comment type="caution">
    <text evidence="2">The sequence shown here is derived from an EMBL/GenBank/DDBJ whole genome shotgun (WGS) entry which is preliminary data.</text>
</comment>
<feature type="transmembrane region" description="Helical" evidence="1">
    <location>
        <begin position="39"/>
        <end position="59"/>
    </location>
</feature>
<feature type="transmembrane region" description="Helical" evidence="1">
    <location>
        <begin position="160"/>
        <end position="177"/>
    </location>
</feature>
<evidence type="ECO:0000313" key="2">
    <source>
        <dbReference type="EMBL" id="TCO07231.1"/>
    </source>
</evidence>